<dbReference type="PANTHER" id="PTHR24419">
    <property type="entry name" value="INTERLEUKIN-1 RECEPTOR-ASSOCIATED KINASE"/>
    <property type="match status" value="1"/>
</dbReference>
<evidence type="ECO:0000256" key="6">
    <source>
        <dbReference type="ARBA" id="ARBA00022840"/>
    </source>
</evidence>
<accession>A0A2I0BCY8</accession>
<dbReference type="PANTHER" id="PTHR24419:SF18">
    <property type="entry name" value="SERINE_THREONINE-PROTEIN KINASE HASPIN"/>
    <property type="match status" value="1"/>
</dbReference>
<dbReference type="GO" id="GO:0005634">
    <property type="term" value="C:nucleus"/>
    <property type="evidence" value="ECO:0007669"/>
    <property type="project" value="TreeGrafter"/>
</dbReference>
<keyword evidence="3" id="KW-0808">Transferase</keyword>
<comment type="catalytic activity">
    <reaction evidence="7">
        <text>L-threonyl-[protein] + ATP = O-phospho-L-threonyl-[protein] + ADP + H(+)</text>
        <dbReference type="Rhea" id="RHEA:46608"/>
        <dbReference type="Rhea" id="RHEA-COMP:11060"/>
        <dbReference type="Rhea" id="RHEA-COMP:11605"/>
        <dbReference type="ChEBI" id="CHEBI:15378"/>
        <dbReference type="ChEBI" id="CHEBI:30013"/>
        <dbReference type="ChEBI" id="CHEBI:30616"/>
        <dbReference type="ChEBI" id="CHEBI:61977"/>
        <dbReference type="ChEBI" id="CHEBI:456216"/>
        <dbReference type="EC" id="2.7.11.1"/>
    </reaction>
</comment>
<proteinExistence type="predicted"/>
<sequence length="671" mass="76156">MRTRSLSPRVESPAPEGQPQAVRVNGDMATCEFEDHRLMAESVIPSTDYLVRRPLGVRVIRQRPLDQHNVSTGGRAARALARDRTRRGSLCWDRINREPPAGSGIPLVYERRMVPDEAEETENPNNLRRRMNRRPPKRTSWNRSLSTRGRESIVFAGFVDLRTKPSQRGVPKKTKQNEVHELLHDFSKEKAYFEEVDAFELLEESPSPARFTWKMGADNECVDHDLAAILERWKKSKLVSGCSTTLPLSMIMETIPFYSGTTTSNEVSRPLSQIREKMISDQNSCSSQESTLKPSEQHLLSEGASNFAFSQRNLCSRTVNKNLIGDFSADSVFSSFSALRIKDVVNVECEDAVIFSGSSTFKEAEVGISTSSLPKSSNEESQSAFGQLLMVCRQKAPMKLFEVFSKYCDAENILKLGEGTYGEAFRAGENVCKVVPIDGDLLVNGEPQKKSEEMLEEVLLSLTLNSLREQHGYCESKNATTSFIEVKDFRVCQGSYCASLIRAWEEWDAKNNSENDHPKAFVEEQCYIVFVLADGGRDLENFVLQDFNEARSVLVQAREAILFLNLSADPELFRGPKGDVQFETYRKMKEVTGECWEEKWYDQVPFSHDTLRSKLLLTFSSILWIWHPKMAIVEEVYLSLSVKGHIYYAKKDTYHRRSANDLIAFRDIVGD</sequence>
<dbReference type="Pfam" id="PF12330">
    <property type="entry name" value="Haspin_kinase"/>
    <property type="match status" value="1"/>
</dbReference>
<keyword evidence="2" id="KW-0723">Serine/threonine-protein kinase</keyword>
<evidence type="ECO:0000313" key="12">
    <source>
        <dbReference type="Proteomes" id="UP000236161"/>
    </source>
</evidence>
<dbReference type="FunFam" id="3.30.200.20:FF:000605">
    <property type="entry name" value="Serine/threonine-protein kinase haspin-like protein"/>
    <property type="match status" value="1"/>
</dbReference>
<evidence type="ECO:0000256" key="7">
    <source>
        <dbReference type="ARBA" id="ARBA00047899"/>
    </source>
</evidence>
<keyword evidence="5" id="KW-0418">Kinase</keyword>
<dbReference type="OrthoDB" id="21018at2759"/>
<gene>
    <name evidence="11" type="ORF">AXF42_Ash013082</name>
</gene>
<feature type="domain" description="Serine/threonine-protein kinase haspin C-terminal" evidence="10">
    <location>
        <begin position="570"/>
        <end position="639"/>
    </location>
</feature>
<feature type="region of interest" description="Disordered" evidence="9">
    <location>
        <begin position="1"/>
        <end position="21"/>
    </location>
</feature>
<dbReference type="Gene3D" id="3.30.200.20">
    <property type="entry name" value="Phosphorylase Kinase, domain 1"/>
    <property type="match status" value="1"/>
</dbReference>
<organism evidence="11 12">
    <name type="scientific">Apostasia shenzhenica</name>
    <dbReference type="NCBI Taxonomy" id="1088818"/>
    <lineage>
        <taxon>Eukaryota</taxon>
        <taxon>Viridiplantae</taxon>
        <taxon>Streptophyta</taxon>
        <taxon>Embryophyta</taxon>
        <taxon>Tracheophyta</taxon>
        <taxon>Spermatophyta</taxon>
        <taxon>Magnoliopsida</taxon>
        <taxon>Liliopsida</taxon>
        <taxon>Asparagales</taxon>
        <taxon>Orchidaceae</taxon>
        <taxon>Apostasioideae</taxon>
        <taxon>Apostasia</taxon>
    </lineage>
</organism>
<keyword evidence="4" id="KW-0547">Nucleotide-binding</keyword>
<name>A0A2I0BCY8_9ASPA</name>
<feature type="region of interest" description="Disordered" evidence="9">
    <location>
        <begin position="116"/>
        <end position="144"/>
    </location>
</feature>
<keyword evidence="12" id="KW-1185">Reference proteome</keyword>
<evidence type="ECO:0000256" key="4">
    <source>
        <dbReference type="ARBA" id="ARBA00022741"/>
    </source>
</evidence>
<evidence type="ECO:0000256" key="3">
    <source>
        <dbReference type="ARBA" id="ARBA00022679"/>
    </source>
</evidence>
<dbReference type="Gene3D" id="1.10.510.10">
    <property type="entry name" value="Transferase(Phosphotransferase) domain 1"/>
    <property type="match status" value="1"/>
</dbReference>
<evidence type="ECO:0000313" key="11">
    <source>
        <dbReference type="EMBL" id="PKA65668.1"/>
    </source>
</evidence>
<dbReference type="SMART" id="SM01331">
    <property type="entry name" value="DUF3635"/>
    <property type="match status" value="1"/>
</dbReference>
<dbReference type="Proteomes" id="UP000236161">
    <property type="component" value="Unassembled WGS sequence"/>
</dbReference>
<evidence type="ECO:0000256" key="8">
    <source>
        <dbReference type="ARBA" id="ARBA00048679"/>
    </source>
</evidence>
<evidence type="ECO:0000256" key="9">
    <source>
        <dbReference type="SAM" id="MobiDB-lite"/>
    </source>
</evidence>
<dbReference type="GO" id="GO:0000278">
    <property type="term" value="P:mitotic cell cycle"/>
    <property type="evidence" value="ECO:0007669"/>
    <property type="project" value="TreeGrafter"/>
</dbReference>
<evidence type="ECO:0000259" key="10">
    <source>
        <dbReference type="SMART" id="SM01331"/>
    </source>
</evidence>
<evidence type="ECO:0000256" key="2">
    <source>
        <dbReference type="ARBA" id="ARBA00022527"/>
    </source>
</evidence>
<evidence type="ECO:0000256" key="1">
    <source>
        <dbReference type="ARBA" id="ARBA00012513"/>
    </source>
</evidence>
<dbReference type="GO" id="GO:0005737">
    <property type="term" value="C:cytoplasm"/>
    <property type="evidence" value="ECO:0007669"/>
    <property type="project" value="TreeGrafter"/>
</dbReference>
<dbReference type="GO" id="GO:0005524">
    <property type="term" value="F:ATP binding"/>
    <property type="evidence" value="ECO:0007669"/>
    <property type="project" value="UniProtKB-KW"/>
</dbReference>
<dbReference type="STRING" id="1088818.A0A2I0BCY8"/>
<reference evidence="11 12" key="1">
    <citation type="journal article" date="2017" name="Nature">
        <title>The Apostasia genome and the evolution of orchids.</title>
        <authorList>
            <person name="Zhang G.Q."/>
            <person name="Liu K.W."/>
            <person name="Li Z."/>
            <person name="Lohaus R."/>
            <person name="Hsiao Y.Y."/>
            <person name="Niu S.C."/>
            <person name="Wang J.Y."/>
            <person name="Lin Y.C."/>
            <person name="Xu Q."/>
            <person name="Chen L.J."/>
            <person name="Yoshida K."/>
            <person name="Fujiwara S."/>
            <person name="Wang Z.W."/>
            <person name="Zhang Y.Q."/>
            <person name="Mitsuda N."/>
            <person name="Wang M."/>
            <person name="Liu G.H."/>
            <person name="Pecoraro L."/>
            <person name="Huang H.X."/>
            <person name="Xiao X.J."/>
            <person name="Lin M."/>
            <person name="Wu X.Y."/>
            <person name="Wu W.L."/>
            <person name="Chen Y.Y."/>
            <person name="Chang S.B."/>
            <person name="Sakamoto S."/>
            <person name="Ohme-Takagi M."/>
            <person name="Yagi M."/>
            <person name="Zeng S.J."/>
            <person name="Shen C.Y."/>
            <person name="Yeh C.M."/>
            <person name="Luo Y.B."/>
            <person name="Tsai W.C."/>
            <person name="Van de Peer Y."/>
            <person name="Liu Z.J."/>
        </authorList>
    </citation>
    <scope>NUCLEOTIDE SEQUENCE [LARGE SCALE GENOMIC DNA]</scope>
    <source>
        <strain evidence="12">cv. Shenzhen</strain>
        <tissue evidence="11">Stem</tissue>
    </source>
</reference>
<dbReference type="EMBL" id="KZ451890">
    <property type="protein sequence ID" value="PKA65668.1"/>
    <property type="molecule type" value="Genomic_DNA"/>
</dbReference>
<feature type="compositionally biased region" description="Basic residues" evidence="9">
    <location>
        <begin position="127"/>
        <end position="137"/>
    </location>
</feature>
<dbReference type="AlphaFoldDB" id="A0A2I0BCY8"/>
<comment type="catalytic activity">
    <reaction evidence="8">
        <text>L-seryl-[protein] + ATP = O-phospho-L-seryl-[protein] + ADP + H(+)</text>
        <dbReference type="Rhea" id="RHEA:17989"/>
        <dbReference type="Rhea" id="RHEA-COMP:9863"/>
        <dbReference type="Rhea" id="RHEA-COMP:11604"/>
        <dbReference type="ChEBI" id="CHEBI:15378"/>
        <dbReference type="ChEBI" id="CHEBI:29999"/>
        <dbReference type="ChEBI" id="CHEBI:30616"/>
        <dbReference type="ChEBI" id="CHEBI:83421"/>
        <dbReference type="ChEBI" id="CHEBI:456216"/>
        <dbReference type="EC" id="2.7.11.1"/>
    </reaction>
</comment>
<dbReference type="GO" id="GO:0072354">
    <property type="term" value="F:histone H3T3 kinase activity"/>
    <property type="evidence" value="ECO:0007669"/>
    <property type="project" value="TreeGrafter"/>
</dbReference>
<keyword evidence="6" id="KW-0067">ATP-binding</keyword>
<protein>
    <recommendedName>
        <fullName evidence="1">non-specific serine/threonine protein kinase</fullName>
        <ecNumber evidence="1">2.7.11.1</ecNumber>
    </recommendedName>
</protein>
<evidence type="ECO:0000256" key="5">
    <source>
        <dbReference type="ARBA" id="ARBA00022777"/>
    </source>
</evidence>
<dbReference type="EC" id="2.7.11.1" evidence="1"/>
<dbReference type="InterPro" id="IPR024604">
    <property type="entry name" value="GSG2_C"/>
</dbReference>
<dbReference type="GO" id="GO:0035556">
    <property type="term" value="P:intracellular signal transduction"/>
    <property type="evidence" value="ECO:0007669"/>
    <property type="project" value="TreeGrafter"/>
</dbReference>